<keyword evidence="1" id="KW-0479">Metal-binding</keyword>
<keyword evidence="1" id="KW-0472">Membrane</keyword>
<name>A0A3M7HF53_HORWE</name>
<feature type="compositionally biased region" description="Low complexity" evidence="2">
    <location>
        <begin position="407"/>
        <end position="426"/>
    </location>
</feature>
<dbReference type="InterPro" id="IPR019273">
    <property type="entry name" value="Lunapark_Znf"/>
</dbReference>
<comment type="function">
    <text evidence="1">Plays a role in determining ER morphology.</text>
</comment>
<reference evidence="4 5" key="1">
    <citation type="journal article" date="2018" name="BMC Genomics">
        <title>Genomic evidence for intraspecific hybridization in a clonal and extremely halotolerant yeast.</title>
        <authorList>
            <person name="Gostincar C."/>
            <person name="Stajich J.E."/>
            <person name="Zupancic J."/>
            <person name="Zalar P."/>
            <person name="Gunde-Cimerman N."/>
        </authorList>
    </citation>
    <scope>NUCLEOTIDE SEQUENCE [LARGE SCALE GENOMIC DNA]</scope>
    <source>
        <strain evidence="4 5">EXF-562</strain>
    </source>
</reference>
<comment type="subcellular location">
    <subcellularLocation>
        <location evidence="1">Endoplasmic reticulum membrane</location>
        <topology evidence="1">Multi-pass membrane protein</topology>
    </subcellularLocation>
</comment>
<evidence type="ECO:0000256" key="1">
    <source>
        <dbReference type="RuleBase" id="RU367073"/>
    </source>
</evidence>
<dbReference type="GO" id="GO:0098826">
    <property type="term" value="C:endoplasmic reticulum tubular network membrane"/>
    <property type="evidence" value="ECO:0007669"/>
    <property type="project" value="UniProtKB-UniRule"/>
</dbReference>
<keyword evidence="1" id="KW-0812">Transmembrane</keyword>
<evidence type="ECO:0000259" key="3">
    <source>
        <dbReference type="Pfam" id="PF10058"/>
    </source>
</evidence>
<feature type="compositionally biased region" description="Basic and acidic residues" evidence="2">
    <location>
        <begin position="379"/>
        <end position="390"/>
    </location>
</feature>
<dbReference type="GO" id="GO:1903373">
    <property type="term" value="P:positive regulation of endoplasmic reticulum tubular network organization"/>
    <property type="evidence" value="ECO:0007669"/>
    <property type="project" value="UniProtKB-UniRule"/>
</dbReference>
<feature type="region of interest" description="Disordered" evidence="2">
    <location>
        <begin position="317"/>
        <end position="441"/>
    </location>
</feature>
<dbReference type="Pfam" id="PF10058">
    <property type="entry name" value="Zn_ribbon_10"/>
    <property type="match status" value="1"/>
</dbReference>
<gene>
    <name evidence="4" type="ORF">D0860_03188</name>
</gene>
<dbReference type="InterPro" id="IPR040115">
    <property type="entry name" value="Lnp"/>
</dbReference>
<keyword evidence="1" id="KW-0863">Zinc-finger</keyword>
<comment type="similarity">
    <text evidence="1">Belongs to the lunapark family.</text>
</comment>
<feature type="transmembrane region" description="Helical" evidence="1">
    <location>
        <begin position="49"/>
        <end position="70"/>
    </location>
</feature>
<protein>
    <recommendedName>
        <fullName evidence="1">Endoplasmic reticulum junction formation protein lunapark</fullName>
    </recommendedName>
</protein>
<feature type="region of interest" description="Disordered" evidence="2">
    <location>
        <begin position="141"/>
        <end position="251"/>
    </location>
</feature>
<dbReference type="VEuPathDB" id="FungiDB:BTJ68_08683"/>
<dbReference type="GO" id="GO:0008270">
    <property type="term" value="F:zinc ion binding"/>
    <property type="evidence" value="ECO:0007669"/>
    <property type="project" value="UniProtKB-KW"/>
</dbReference>
<dbReference type="Proteomes" id="UP000280598">
    <property type="component" value="Unassembled WGS sequence"/>
</dbReference>
<evidence type="ECO:0000313" key="4">
    <source>
        <dbReference type="EMBL" id="RMZ11914.1"/>
    </source>
</evidence>
<evidence type="ECO:0000256" key="2">
    <source>
        <dbReference type="SAM" id="MobiDB-lite"/>
    </source>
</evidence>
<keyword evidence="1" id="KW-0862">Zinc</keyword>
<dbReference type="EMBL" id="QWIS01000048">
    <property type="protein sequence ID" value="RMZ11914.1"/>
    <property type="molecule type" value="Genomic_DNA"/>
</dbReference>
<evidence type="ECO:0000313" key="5">
    <source>
        <dbReference type="Proteomes" id="UP000280598"/>
    </source>
</evidence>
<keyword evidence="1" id="KW-1133">Transmembrane helix</keyword>
<comment type="domain">
    <text evidence="1">The C4-type zinc finger motif is necessary both for its ER three-way tubular junction localization and formation.</text>
</comment>
<dbReference type="PANTHER" id="PTHR22166">
    <property type="entry name" value="ENDOPLASMIC RETICULUM JUNCTION FORMATION PROTEIN LUNAPARK"/>
    <property type="match status" value="1"/>
</dbReference>
<keyword evidence="1" id="KW-0256">Endoplasmic reticulum</keyword>
<feature type="compositionally biased region" description="Low complexity" evidence="2">
    <location>
        <begin position="207"/>
        <end position="221"/>
    </location>
</feature>
<dbReference type="GO" id="GO:0071788">
    <property type="term" value="P:endoplasmic reticulum tubular network maintenance"/>
    <property type="evidence" value="ECO:0007669"/>
    <property type="project" value="UniProtKB-UniRule"/>
</dbReference>
<feature type="domain" description="Lunapark zinc ribbon" evidence="3">
    <location>
        <begin position="255"/>
        <end position="311"/>
    </location>
</feature>
<sequence length="468" mass="50772">MVSFWPFKGDDNSAASFEKILSQLSTKINKASAQNDGFRQKQRRFKALWTLYTTFAYILVAAILTLVTGYERWSPFEYSALAGGPVVIFGVRTALDAYYNYRLAKSQDHLNDLYQQREKTITKLKEATKYDSTQQLLDKYGGAPKKQASSPQPAKKSKPDRPSQSRQSMPAPGQMTGFAPPPTANIQRPQPAGGPIPPPGSPPQPGQSPSSQPVGPMQPQQEPNEEFAPNAYPMQPSRPPPIRQQSTQYAEGPKWYDRILDVVLGEDETQAKNRIVLICDSCKLVNGQAPPGARTLEDVGRWRCSACHAWNGVESEEKRIMSQIKGEPRSPTSPTSDASGALPKPVAESEDENGDYEHVASDISAGEDPTSGLGTGSERTTRSNTIDHNRQPATDDIEPSTVRVMDAESGAAGEEVLAGVGRSRGAVAGGREGFVDGGLDRGQLGVGHADEVQEVRGAVYEGDVEVCW</sequence>
<proteinExistence type="inferred from homology"/>
<accession>A0A3M7HF53</accession>
<feature type="compositionally biased region" description="Gly residues" evidence="2">
    <location>
        <begin position="427"/>
        <end position="436"/>
    </location>
</feature>
<comment type="caution">
    <text evidence="4">The sequence shown here is derived from an EMBL/GenBank/DDBJ whole genome shotgun (WGS) entry which is preliminary data.</text>
</comment>
<dbReference type="PANTHER" id="PTHR22166:SF12">
    <property type="entry name" value="ENDOPLASMIC RETICULUM JUNCTION FORMATION PROTEIN LUNAPARK"/>
    <property type="match status" value="1"/>
</dbReference>
<feature type="compositionally biased region" description="Pro residues" evidence="2">
    <location>
        <begin position="192"/>
        <end position="206"/>
    </location>
</feature>
<dbReference type="AlphaFoldDB" id="A0A3M7HF53"/>
<comment type="caution">
    <text evidence="1">Lacks conserved residue(s) required for the propagation of feature annotation.</text>
</comment>
<organism evidence="4 5">
    <name type="scientific">Hortaea werneckii</name>
    <name type="common">Black yeast</name>
    <name type="synonym">Cladosporium werneckii</name>
    <dbReference type="NCBI Taxonomy" id="91943"/>
    <lineage>
        <taxon>Eukaryota</taxon>
        <taxon>Fungi</taxon>
        <taxon>Dikarya</taxon>
        <taxon>Ascomycota</taxon>
        <taxon>Pezizomycotina</taxon>
        <taxon>Dothideomycetes</taxon>
        <taxon>Dothideomycetidae</taxon>
        <taxon>Mycosphaerellales</taxon>
        <taxon>Teratosphaeriaceae</taxon>
        <taxon>Hortaea</taxon>
    </lineage>
</organism>